<dbReference type="PANTHER" id="PTHR31851">
    <property type="entry name" value="FE(2+)/MN(2+) TRANSPORTER PCL1"/>
    <property type="match status" value="1"/>
</dbReference>
<proteinExistence type="predicted"/>
<feature type="transmembrane region" description="Helical" evidence="5">
    <location>
        <begin position="219"/>
        <end position="241"/>
    </location>
</feature>
<feature type="transmembrane region" description="Helical" evidence="5">
    <location>
        <begin position="188"/>
        <end position="207"/>
    </location>
</feature>
<organism evidence="6 7">
    <name type="scientific">Polyangium spumosum</name>
    <dbReference type="NCBI Taxonomy" id="889282"/>
    <lineage>
        <taxon>Bacteria</taxon>
        <taxon>Pseudomonadati</taxon>
        <taxon>Myxococcota</taxon>
        <taxon>Polyangia</taxon>
        <taxon>Polyangiales</taxon>
        <taxon>Polyangiaceae</taxon>
        <taxon>Polyangium</taxon>
    </lineage>
</organism>
<feature type="transmembrane region" description="Helical" evidence="5">
    <location>
        <begin position="43"/>
        <end position="70"/>
    </location>
</feature>
<gene>
    <name evidence="6" type="ORF">GF068_17655</name>
</gene>
<evidence type="ECO:0008006" key="8">
    <source>
        <dbReference type="Google" id="ProtNLM"/>
    </source>
</evidence>
<reference evidence="6 7" key="1">
    <citation type="submission" date="2019-10" db="EMBL/GenBank/DDBJ databases">
        <title>A soil myxobacterium in the family Polyangiaceae.</title>
        <authorList>
            <person name="Li Y."/>
            <person name="Wang J."/>
        </authorList>
    </citation>
    <scope>NUCLEOTIDE SEQUENCE [LARGE SCALE GENOMIC DNA]</scope>
    <source>
        <strain evidence="6 7">DSM 14734</strain>
    </source>
</reference>
<feature type="transmembrane region" description="Helical" evidence="5">
    <location>
        <begin position="159"/>
        <end position="182"/>
    </location>
</feature>
<sequence>MPPDVQEDATREDIEARALGDPHRRGEGISDVVLGGQDGLVNVLGVVLGVAAATSSARVVLVAGLAAAFAESLSMAAVAYTSTMARAEVYESERARELRHIRDIPALEREEIREIYRGKGFEGEMLEKVVATITSNRDVWVAVMMAEEHKLAPVDRGRALRASLVVGLSSIVGSLLPLVPFFLLPVRLGMIVAVLVSALSLFAVGVYKGHVTTGRRSRSGLELAAIGMATALVGYAVGALLEVRP</sequence>
<protein>
    <recommendedName>
        <fullName evidence="8">VIT family protein</fullName>
    </recommendedName>
</protein>
<comment type="subcellular location">
    <subcellularLocation>
        <location evidence="1">Endomembrane system</location>
        <topology evidence="1">Multi-pass membrane protein</topology>
    </subcellularLocation>
</comment>
<evidence type="ECO:0000256" key="5">
    <source>
        <dbReference type="SAM" id="Phobius"/>
    </source>
</evidence>
<dbReference type="InterPro" id="IPR008217">
    <property type="entry name" value="Ccc1_fam"/>
</dbReference>
<dbReference type="AlphaFoldDB" id="A0A6N7PNH4"/>
<dbReference type="GO" id="GO:0012505">
    <property type="term" value="C:endomembrane system"/>
    <property type="evidence" value="ECO:0007669"/>
    <property type="project" value="UniProtKB-SubCell"/>
</dbReference>
<accession>A0A6N7PNH4</accession>
<keyword evidence="2 5" id="KW-0812">Transmembrane</keyword>
<evidence type="ECO:0000256" key="4">
    <source>
        <dbReference type="ARBA" id="ARBA00023136"/>
    </source>
</evidence>
<dbReference type="OrthoDB" id="5506246at2"/>
<evidence type="ECO:0000256" key="1">
    <source>
        <dbReference type="ARBA" id="ARBA00004127"/>
    </source>
</evidence>
<keyword evidence="3 5" id="KW-1133">Transmembrane helix</keyword>
<dbReference type="EMBL" id="WJIE01000005">
    <property type="protein sequence ID" value="MRG93722.1"/>
    <property type="molecule type" value="Genomic_DNA"/>
</dbReference>
<comment type="caution">
    <text evidence="6">The sequence shown here is derived from an EMBL/GenBank/DDBJ whole genome shotgun (WGS) entry which is preliminary data.</text>
</comment>
<evidence type="ECO:0000313" key="6">
    <source>
        <dbReference type="EMBL" id="MRG93722.1"/>
    </source>
</evidence>
<evidence type="ECO:0000313" key="7">
    <source>
        <dbReference type="Proteomes" id="UP000440224"/>
    </source>
</evidence>
<dbReference type="GO" id="GO:0030026">
    <property type="term" value="P:intracellular manganese ion homeostasis"/>
    <property type="evidence" value="ECO:0007669"/>
    <property type="project" value="InterPro"/>
</dbReference>
<keyword evidence="7" id="KW-1185">Reference proteome</keyword>
<dbReference type="GO" id="GO:0005384">
    <property type="term" value="F:manganese ion transmembrane transporter activity"/>
    <property type="evidence" value="ECO:0007669"/>
    <property type="project" value="InterPro"/>
</dbReference>
<keyword evidence="4 5" id="KW-0472">Membrane</keyword>
<dbReference type="Pfam" id="PF01988">
    <property type="entry name" value="VIT1"/>
    <property type="match status" value="1"/>
</dbReference>
<dbReference type="RefSeq" id="WP_153820586.1">
    <property type="nucleotide sequence ID" value="NZ_WJIE01000005.1"/>
</dbReference>
<evidence type="ECO:0000256" key="2">
    <source>
        <dbReference type="ARBA" id="ARBA00022692"/>
    </source>
</evidence>
<name>A0A6N7PNH4_9BACT</name>
<dbReference type="Proteomes" id="UP000440224">
    <property type="component" value="Unassembled WGS sequence"/>
</dbReference>
<evidence type="ECO:0000256" key="3">
    <source>
        <dbReference type="ARBA" id="ARBA00022989"/>
    </source>
</evidence>